<dbReference type="AlphaFoldDB" id="A0A7W9KIZ9"/>
<organism evidence="2 3">
    <name type="scientific">Kutzneria kofuensis</name>
    <dbReference type="NCBI Taxonomy" id="103725"/>
    <lineage>
        <taxon>Bacteria</taxon>
        <taxon>Bacillati</taxon>
        <taxon>Actinomycetota</taxon>
        <taxon>Actinomycetes</taxon>
        <taxon>Pseudonocardiales</taxon>
        <taxon>Pseudonocardiaceae</taxon>
        <taxon>Kutzneria</taxon>
    </lineage>
</organism>
<proteinExistence type="predicted"/>
<gene>
    <name evidence="2" type="ORF">BJ998_004626</name>
</gene>
<dbReference type="Gene3D" id="2.20.110.10">
    <property type="entry name" value="Histone H3 K4-specific methyltransferase SET7/9 N-terminal domain"/>
    <property type="match status" value="1"/>
</dbReference>
<dbReference type="SUPFAM" id="SSF82185">
    <property type="entry name" value="Histone H3 K4-specific methyltransferase SET7/9 N-terminal domain"/>
    <property type="match status" value="1"/>
</dbReference>
<feature type="compositionally biased region" description="Basic and acidic residues" evidence="1">
    <location>
        <begin position="80"/>
        <end position="125"/>
    </location>
</feature>
<dbReference type="Proteomes" id="UP000585638">
    <property type="component" value="Unassembled WGS sequence"/>
</dbReference>
<sequence length="131" mass="15058">MVRLIDVQSADVDWDDSGRLVFEGVPFTGEAVTYNWLDEVRSLVTYVDGIREGAQREWYDGEELRSELTVHNGRVVGPAREWHPNGRPAREQWFDERGLPAAESRWDEDGRREASEERGCRDRSGDSTFEG</sequence>
<evidence type="ECO:0000313" key="3">
    <source>
        <dbReference type="Proteomes" id="UP000585638"/>
    </source>
</evidence>
<dbReference type="EMBL" id="JACHIR010000001">
    <property type="protein sequence ID" value="MBB5893430.1"/>
    <property type="molecule type" value="Genomic_DNA"/>
</dbReference>
<dbReference type="RefSeq" id="WP_184864730.1">
    <property type="nucleotide sequence ID" value="NZ_BAAAWY010000018.1"/>
</dbReference>
<protein>
    <submittedName>
        <fullName evidence="2">Antitoxin component YwqK of YwqJK toxin-antitoxin module</fullName>
    </submittedName>
</protein>
<name>A0A7W9KIZ9_9PSEU</name>
<accession>A0A7W9KIZ9</accession>
<evidence type="ECO:0000256" key="1">
    <source>
        <dbReference type="SAM" id="MobiDB-lite"/>
    </source>
</evidence>
<evidence type="ECO:0000313" key="2">
    <source>
        <dbReference type="EMBL" id="MBB5893430.1"/>
    </source>
</evidence>
<feature type="region of interest" description="Disordered" evidence="1">
    <location>
        <begin position="79"/>
        <end position="131"/>
    </location>
</feature>
<comment type="caution">
    <text evidence="2">The sequence shown here is derived from an EMBL/GenBank/DDBJ whole genome shotgun (WGS) entry which is preliminary data.</text>
</comment>
<keyword evidence="3" id="KW-1185">Reference proteome</keyword>
<reference evidence="2 3" key="1">
    <citation type="submission" date="2020-08" db="EMBL/GenBank/DDBJ databases">
        <title>Sequencing the genomes of 1000 actinobacteria strains.</title>
        <authorList>
            <person name="Klenk H.-P."/>
        </authorList>
    </citation>
    <scope>NUCLEOTIDE SEQUENCE [LARGE SCALE GENOMIC DNA]</scope>
    <source>
        <strain evidence="2 3">DSM 43851</strain>
    </source>
</reference>